<dbReference type="CDD" id="cd06530">
    <property type="entry name" value="S26_SPase_I"/>
    <property type="match status" value="1"/>
</dbReference>
<keyword evidence="3 7" id="KW-1133">Transmembrane helix</keyword>
<feature type="region of interest" description="Disordered" evidence="6">
    <location>
        <begin position="1"/>
        <end position="20"/>
    </location>
</feature>
<dbReference type="EC" id="3.4.21.89" evidence="5"/>
<evidence type="ECO:0000256" key="1">
    <source>
        <dbReference type="ARBA" id="ARBA00004370"/>
    </source>
</evidence>
<keyword evidence="10" id="KW-1185">Reference proteome</keyword>
<evidence type="ECO:0000256" key="6">
    <source>
        <dbReference type="SAM" id="MobiDB-lite"/>
    </source>
</evidence>
<evidence type="ECO:0000313" key="9">
    <source>
        <dbReference type="EMBL" id="GAA4418919.1"/>
    </source>
</evidence>
<sequence length="202" mass="21153">MGSHAAVLGRARSADPADESRPGVAALGWAGRVLAWVVILGAVAILAAAVVVPRAAGATPYTVTTGSMEPALPPGTLVVVRPVPHDQIGVGDVITYQLESGEPAVATHRVVAVGTDMTGAYRYTTRGDANDADDRTPVRSEQIRGRLWYAVPYLGHVSTVLTGEQRVVGRTVGAGLLLAYAGYMFVGAVRDRRRRKPGEEGS</sequence>
<dbReference type="SUPFAM" id="SSF51306">
    <property type="entry name" value="LexA/Signal peptidase"/>
    <property type="match status" value="1"/>
</dbReference>
<accession>A0ABP8L002</accession>
<dbReference type="EMBL" id="BAABGN010000002">
    <property type="protein sequence ID" value="GAA4418919.1"/>
    <property type="molecule type" value="Genomic_DNA"/>
</dbReference>
<dbReference type="InterPro" id="IPR001733">
    <property type="entry name" value="Peptidase_S26B"/>
</dbReference>
<evidence type="ECO:0000256" key="3">
    <source>
        <dbReference type="ARBA" id="ARBA00022989"/>
    </source>
</evidence>
<evidence type="ECO:0000256" key="2">
    <source>
        <dbReference type="ARBA" id="ARBA00022692"/>
    </source>
</evidence>
<evidence type="ECO:0000256" key="4">
    <source>
        <dbReference type="ARBA" id="ARBA00023136"/>
    </source>
</evidence>
<name>A0ABP8L002_9MICO</name>
<keyword evidence="4 7" id="KW-0472">Membrane</keyword>
<evidence type="ECO:0000256" key="5">
    <source>
        <dbReference type="NCBIfam" id="TIGR02228"/>
    </source>
</evidence>
<dbReference type="Gene3D" id="2.10.109.10">
    <property type="entry name" value="Umud Fragment, subunit A"/>
    <property type="match status" value="1"/>
</dbReference>
<comment type="subcellular location">
    <subcellularLocation>
        <location evidence="1">Membrane</location>
    </subcellularLocation>
</comment>
<organism evidence="9 10">
    <name type="scientific">Georgenia halophila</name>
    <dbReference type="NCBI Taxonomy" id="620889"/>
    <lineage>
        <taxon>Bacteria</taxon>
        <taxon>Bacillati</taxon>
        <taxon>Actinomycetota</taxon>
        <taxon>Actinomycetes</taxon>
        <taxon>Micrococcales</taxon>
        <taxon>Bogoriellaceae</taxon>
        <taxon>Georgenia</taxon>
    </lineage>
</organism>
<dbReference type="Proteomes" id="UP001500622">
    <property type="component" value="Unassembled WGS sequence"/>
</dbReference>
<feature type="domain" description="Peptidase S26" evidence="8">
    <location>
        <begin position="41"/>
        <end position="116"/>
    </location>
</feature>
<protein>
    <recommendedName>
        <fullName evidence="5">Signal peptidase I</fullName>
        <ecNumber evidence="5">3.4.21.89</ecNumber>
    </recommendedName>
</protein>
<dbReference type="RefSeq" id="WP_345215281.1">
    <property type="nucleotide sequence ID" value="NZ_BAABGN010000002.1"/>
</dbReference>
<comment type="caution">
    <text evidence="9">The sequence shown here is derived from an EMBL/GenBank/DDBJ whole genome shotgun (WGS) entry which is preliminary data.</text>
</comment>
<dbReference type="InterPro" id="IPR036286">
    <property type="entry name" value="LexA/Signal_pep-like_sf"/>
</dbReference>
<evidence type="ECO:0000256" key="7">
    <source>
        <dbReference type="SAM" id="Phobius"/>
    </source>
</evidence>
<gene>
    <name evidence="9" type="ORF">GCM10023169_09060</name>
</gene>
<feature type="transmembrane region" description="Helical" evidence="7">
    <location>
        <begin position="33"/>
        <end position="52"/>
    </location>
</feature>
<proteinExistence type="predicted"/>
<dbReference type="PANTHER" id="PTHR10806">
    <property type="entry name" value="SIGNAL PEPTIDASE COMPLEX CATALYTIC SUBUNIT SEC11"/>
    <property type="match status" value="1"/>
</dbReference>
<dbReference type="NCBIfam" id="TIGR02228">
    <property type="entry name" value="sigpep_I_arch"/>
    <property type="match status" value="1"/>
</dbReference>
<feature type="transmembrane region" description="Helical" evidence="7">
    <location>
        <begin position="167"/>
        <end position="186"/>
    </location>
</feature>
<dbReference type="Pfam" id="PF10502">
    <property type="entry name" value="Peptidase_S26"/>
    <property type="match status" value="1"/>
</dbReference>
<evidence type="ECO:0000259" key="8">
    <source>
        <dbReference type="Pfam" id="PF10502"/>
    </source>
</evidence>
<reference evidence="10" key="1">
    <citation type="journal article" date="2019" name="Int. J. Syst. Evol. Microbiol.">
        <title>The Global Catalogue of Microorganisms (GCM) 10K type strain sequencing project: providing services to taxonomists for standard genome sequencing and annotation.</title>
        <authorList>
            <consortium name="The Broad Institute Genomics Platform"/>
            <consortium name="The Broad Institute Genome Sequencing Center for Infectious Disease"/>
            <person name="Wu L."/>
            <person name="Ma J."/>
        </authorList>
    </citation>
    <scope>NUCLEOTIDE SEQUENCE [LARGE SCALE GENOMIC DNA]</scope>
    <source>
        <strain evidence="10">JCM 17810</strain>
    </source>
</reference>
<evidence type="ECO:0000313" key="10">
    <source>
        <dbReference type="Proteomes" id="UP001500622"/>
    </source>
</evidence>
<keyword evidence="2 7" id="KW-0812">Transmembrane</keyword>
<dbReference type="PANTHER" id="PTHR10806:SF6">
    <property type="entry name" value="SIGNAL PEPTIDASE COMPLEX CATALYTIC SUBUNIT SEC11"/>
    <property type="match status" value="1"/>
</dbReference>
<dbReference type="InterPro" id="IPR019533">
    <property type="entry name" value="Peptidase_S26"/>
</dbReference>